<dbReference type="Pfam" id="PF01906">
    <property type="entry name" value="YbjQ_1"/>
    <property type="match status" value="1"/>
</dbReference>
<proteinExistence type="inferred from homology"/>
<accession>A0ABV6MU47</accession>
<dbReference type="EMBL" id="JBHLUD010000007">
    <property type="protein sequence ID" value="MFC0543835.1"/>
    <property type="molecule type" value="Genomic_DNA"/>
</dbReference>
<keyword evidence="3" id="KW-1185">Reference proteome</keyword>
<comment type="caution">
    <text evidence="2">The sequence shown here is derived from an EMBL/GenBank/DDBJ whole genome shotgun (WGS) entry which is preliminary data.</text>
</comment>
<evidence type="ECO:0000256" key="1">
    <source>
        <dbReference type="ARBA" id="ARBA00010751"/>
    </source>
</evidence>
<dbReference type="Proteomes" id="UP001589810">
    <property type="component" value="Unassembled WGS sequence"/>
</dbReference>
<gene>
    <name evidence="2" type="ORF">ACFFH7_20195</name>
</gene>
<evidence type="ECO:0000313" key="3">
    <source>
        <dbReference type="Proteomes" id="UP001589810"/>
    </source>
</evidence>
<protein>
    <submittedName>
        <fullName evidence="2">Heavy metal-binding domain-containing protein</fullName>
    </submittedName>
</protein>
<reference evidence="2 3" key="1">
    <citation type="submission" date="2024-09" db="EMBL/GenBank/DDBJ databases">
        <authorList>
            <person name="Sun Q."/>
            <person name="Mori K."/>
        </authorList>
    </citation>
    <scope>NUCLEOTIDE SEQUENCE [LARGE SCALE GENOMIC DNA]</scope>
    <source>
        <strain evidence="2 3">TBRC 1432</strain>
    </source>
</reference>
<evidence type="ECO:0000313" key="2">
    <source>
        <dbReference type="EMBL" id="MFC0543835.1"/>
    </source>
</evidence>
<dbReference type="PANTHER" id="PTHR34068">
    <property type="entry name" value="UPF0145 PROTEIN YBJQ"/>
    <property type="match status" value="1"/>
</dbReference>
<organism evidence="2 3">
    <name type="scientific">Kutzneria chonburiensis</name>
    <dbReference type="NCBI Taxonomy" id="1483604"/>
    <lineage>
        <taxon>Bacteria</taxon>
        <taxon>Bacillati</taxon>
        <taxon>Actinomycetota</taxon>
        <taxon>Actinomycetes</taxon>
        <taxon>Pseudonocardiales</taxon>
        <taxon>Pseudonocardiaceae</taxon>
        <taxon>Kutzneria</taxon>
    </lineage>
</organism>
<dbReference type="SUPFAM" id="SSF117782">
    <property type="entry name" value="YbjQ-like"/>
    <property type="match status" value="1"/>
</dbReference>
<comment type="similarity">
    <text evidence="1">Belongs to the UPF0145 family.</text>
</comment>
<dbReference type="Gene3D" id="3.30.110.70">
    <property type="entry name" value="Hypothetical protein apc22750. Chain B"/>
    <property type="match status" value="1"/>
</dbReference>
<name>A0ABV6MU47_9PSEU</name>
<dbReference type="InterPro" id="IPR002765">
    <property type="entry name" value="UPF0145_YbjQ-like"/>
</dbReference>
<dbReference type="InterPro" id="IPR035439">
    <property type="entry name" value="UPF0145_dom_sf"/>
</dbReference>
<sequence>MHGLPPAAVERLTRAKRSGVRTSLLSAPSAAGIKAVGLEPVGEVMGCVVLSTVSQYRSFTGYRYGNMDAYSRPYLEALHTGYNTALDRLRAEASALGADGVVDIRLSLSSLGQAEEFLAMGTAVRAQSTTRPKSLFTTDLSGSDVAKLMLAGWVPLQVEWAGAANAIFTGIATQSQTSFYAGNIEVDAYTRLINHVRAGARTRFHDVVRKAGADGGIVNRMALSTWEPAEQVIAALAYVYGTAIAQFHRGTTTPASTLTIMPLRRQGE</sequence>
<dbReference type="PANTHER" id="PTHR34068:SF2">
    <property type="entry name" value="UPF0145 PROTEIN SCO3412"/>
    <property type="match status" value="1"/>
</dbReference>
<dbReference type="RefSeq" id="WP_273935318.1">
    <property type="nucleotide sequence ID" value="NZ_CP097263.1"/>
</dbReference>